<proteinExistence type="predicted"/>
<comment type="caution">
    <text evidence="1">The sequence shown here is derived from an EMBL/GenBank/DDBJ whole genome shotgun (WGS) entry which is preliminary data.</text>
</comment>
<protein>
    <recommendedName>
        <fullName evidence="3">NHL repeat containing protein</fullName>
    </recommendedName>
</protein>
<accession>A0A0G0W8M0</accession>
<gene>
    <name evidence="1" type="ORF">UU65_C0002G0117</name>
</gene>
<evidence type="ECO:0000313" key="2">
    <source>
        <dbReference type="Proteomes" id="UP000033869"/>
    </source>
</evidence>
<organism evidence="1 2">
    <name type="scientific">candidate division CPR2 bacterium GW2011_GWC1_41_48</name>
    <dbReference type="NCBI Taxonomy" id="1618344"/>
    <lineage>
        <taxon>Bacteria</taxon>
        <taxon>Bacteria division CPR2</taxon>
    </lineage>
</organism>
<evidence type="ECO:0000313" key="1">
    <source>
        <dbReference type="EMBL" id="KKS09339.1"/>
    </source>
</evidence>
<name>A0A0G0W8M0_UNCC2</name>
<dbReference type="Proteomes" id="UP000033869">
    <property type="component" value="Unassembled WGS sequence"/>
</dbReference>
<dbReference type="EMBL" id="LCBL01000002">
    <property type="protein sequence ID" value="KKS09339.1"/>
    <property type="molecule type" value="Genomic_DNA"/>
</dbReference>
<dbReference type="InterPro" id="IPR011042">
    <property type="entry name" value="6-blade_b-propeller_TolB-like"/>
</dbReference>
<evidence type="ECO:0008006" key="3">
    <source>
        <dbReference type="Google" id="ProtNLM"/>
    </source>
</evidence>
<dbReference type="Gene3D" id="2.120.10.30">
    <property type="entry name" value="TolB, C-terminal domain"/>
    <property type="match status" value="1"/>
</dbReference>
<dbReference type="SUPFAM" id="SSF101898">
    <property type="entry name" value="NHL repeat"/>
    <property type="match status" value="1"/>
</dbReference>
<sequence length="297" mass="33250">MLKVLGKEEIWDKNVLFDSKAVIGEIRDIDTNSSGTIGITDSDGFVRLYDRRGNSRTVIDGTMNESYGLYRPSGIHLCVHGLVWVTSMANQVVSRFNLKGDHIDSWGGYGSEDGKFNDPLFITGHAGNRYIADNGNARIQAYDKRNNKWLTFAKLSLPTVGIACDLIGNMYAIELGDKLLKLSSTGALLEQKIIFVSDDDLGLIESMTIARRYGIMFLYGTEIGLKAYDLKSHQIIDGWDDEADIIKEIPYISGMSFDNVESALYLVDPVNCRVVKLFTERHSLERTRKKQYCYGGS</sequence>
<dbReference type="AlphaFoldDB" id="A0A0G0W8M0"/>
<reference evidence="1 2" key="1">
    <citation type="journal article" date="2015" name="Nature">
        <title>rRNA introns, odd ribosomes, and small enigmatic genomes across a large radiation of phyla.</title>
        <authorList>
            <person name="Brown C.T."/>
            <person name="Hug L.A."/>
            <person name="Thomas B.C."/>
            <person name="Sharon I."/>
            <person name="Castelle C.J."/>
            <person name="Singh A."/>
            <person name="Wilkins M.J."/>
            <person name="Williams K.H."/>
            <person name="Banfield J.F."/>
        </authorList>
    </citation>
    <scope>NUCLEOTIDE SEQUENCE [LARGE SCALE GENOMIC DNA]</scope>
</reference>